<gene>
    <name evidence="3" type="ORF">FHL15_005324</name>
</gene>
<sequence length="204" mass="22782">MGVLYIRRDELASHTIVRSNYGPNQSINGDTTVDPWLIVVIVAGSLILVTLAGVLVAHYIRSRRRRGKGSFHPVEKVRSVSFPRKRNSDAAADRQKIEDLERDLMIRKSLASRPASASFPPASQPLNNEDDHPEPEEEEELGREEMTSLREDWKAWEARVQTERGTAHPGGVGLDRHPAFAPYLSVPQPTRMISPHRSVGAHPS</sequence>
<evidence type="ECO:0000256" key="1">
    <source>
        <dbReference type="SAM" id="MobiDB-lite"/>
    </source>
</evidence>
<dbReference type="Proteomes" id="UP000319160">
    <property type="component" value="Unassembled WGS sequence"/>
</dbReference>
<protein>
    <submittedName>
        <fullName evidence="3">Uncharacterized protein</fullName>
    </submittedName>
</protein>
<dbReference type="OrthoDB" id="5222624at2759"/>
<dbReference type="EMBL" id="VFLP01000027">
    <property type="protein sequence ID" value="TRX93648.1"/>
    <property type="molecule type" value="Genomic_DNA"/>
</dbReference>
<reference evidence="4" key="1">
    <citation type="submission" date="2019-06" db="EMBL/GenBank/DDBJ databases">
        <title>Draft genome sequence of the griseofulvin-producing fungus Xylaria cubensis strain G536.</title>
        <authorList>
            <person name="Mead M.E."/>
            <person name="Raja H.A."/>
            <person name="Steenwyk J.L."/>
            <person name="Knowles S.L."/>
            <person name="Oberlies N.H."/>
            <person name="Rokas A."/>
        </authorList>
    </citation>
    <scope>NUCLEOTIDE SEQUENCE [LARGE SCALE GENOMIC DNA]</scope>
    <source>
        <strain evidence="4">G536</strain>
    </source>
</reference>
<feature type="compositionally biased region" description="Basic and acidic residues" evidence="1">
    <location>
        <begin position="143"/>
        <end position="166"/>
    </location>
</feature>
<feature type="compositionally biased region" description="Acidic residues" evidence="1">
    <location>
        <begin position="131"/>
        <end position="142"/>
    </location>
</feature>
<evidence type="ECO:0000313" key="4">
    <source>
        <dbReference type="Proteomes" id="UP000319160"/>
    </source>
</evidence>
<feature type="transmembrane region" description="Helical" evidence="2">
    <location>
        <begin position="36"/>
        <end position="60"/>
    </location>
</feature>
<proteinExistence type="predicted"/>
<feature type="region of interest" description="Disordered" evidence="1">
    <location>
        <begin position="111"/>
        <end position="180"/>
    </location>
</feature>
<dbReference type="AlphaFoldDB" id="A0A553I0B9"/>
<keyword evidence="2" id="KW-0472">Membrane</keyword>
<comment type="caution">
    <text evidence="3">The sequence shown here is derived from an EMBL/GenBank/DDBJ whole genome shotgun (WGS) entry which is preliminary data.</text>
</comment>
<name>A0A553I0B9_9PEZI</name>
<evidence type="ECO:0000256" key="2">
    <source>
        <dbReference type="SAM" id="Phobius"/>
    </source>
</evidence>
<keyword evidence="2" id="KW-1133">Transmembrane helix</keyword>
<feature type="compositionally biased region" description="Low complexity" evidence="1">
    <location>
        <begin position="111"/>
        <end position="127"/>
    </location>
</feature>
<evidence type="ECO:0000313" key="3">
    <source>
        <dbReference type="EMBL" id="TRX93648.1"/>
    </source>
</evidence>
<feature type="region of interest" description="Disordered" evidence="1">
    <location>
        <begin position="185"/>
        <end position="204"/>
    </location>
</feature>
<keyword evidence="4" id="KW-1185">Reference proteome</keyword>
<organism evidence="3 4">
    <name type="scientific">Xylaria flabelliformis</name>
    <dbReference type="NCBI Taxonomy" id="2512241"/>
    <lineage>
        <taxon>Eukaryota</taxon>
        <taxon>Fungi</taxon>
        <taxon>Dikarya</taxon>
        <taxon>Ascomycota</taxon>
        <taxon>Pezizomycotina</taxon>
        <taxon>Sordariomycetes</taxon>
        <taxon>Xylariomycetidae</taxon>
        <taxon>Xylariales</taxon>
        <taxon>Xylariaceae</taxon>
        <taxon>Xylaria</taxon>
    </lineage>
</organism>
<keyword evidence="2" id="KW-0812">Transmembrane</keyword>
<accession>A0A553I0B9</accession>